<keyword evidence="1" id="KW-0732">Signal</keyword>
<accession>A0A4U0T879</accession>
<dbReference type="RefSeq" id="WP_136725021.1">
    <property type="nucleotide sequence ID" value="NZ_JAOPYF010000400.1"/>
</dbReference>
<name>A0A4U0T879_9ACTN</name>
<dbReference type="PROSITE" id="PS51257">
    <property type="entry name" value="PROKAR_LIPOPROTEIN"/>
    <property type="match status" value="1"/>
</dbReference>
<dbReference type="EMBL" id="SUMC01000016">
    <property type="protein sequence ID" value="TKA10205.1"/>
    <property type="molecule type" value="Genomic_DNA"/>
</dbReference>
<feature type="chain" id="PRO_5038334057" description="Lipoprotein" evidence="1">
    <location>
        <begin position="28"/>
        <end position="177"/>
    </location>
</feature>
<dbReference type="Pfam" id="PF03640">
    <property type="entry name" value="Lipoprotein_15"/>
    <property type="match status" value="2"/>
</dbReference>
<dbReference type="AlphaFoldDB" id="A0A4U0T879"/>
<protein>
    <recommendedName>
        <fullName evidence="4">Lipoprotein</fullName>
    </recommendedName>
</protein>
<organism evidence="2 3">
    <name type="scientific">Actinacidiphila oryziradicis</name>
    <dbReference type="NCBI Taxonomy" id="2571141"/>
    <lineage>
        <taxon>Bacteria</taxon>
        <taxon>Bacillati</taxon>
        <taxon>Actinomycetota</taxon>
        <taxon>Actinomycetes</taxon>
        <taxon>Kitasatosporales</taxon>
        <taxon>Streptomycetaceae</taxon>
        <taxon>Actinacidiphila</taxon>
    </lineage>
</organism>
<dbReference type="Proteomes" id="UP000305778">
    <property type="component" value="Unassembled WGS sequence"/>
</dbReference>
<gene>
    <name evidence="2" type="ORF">FCI23_18570</name>
</gene>
<sequence>MRSSSIRRSAATGALAAAMLLAVTACSSTGSTESAATVAPQVPVASPTNPAGGLAVAQNAKLATSVVTDANGWVLYRFDKDTSAPPASNCIDTCATTWPPEPAASDTQIKGVDANLVGSVKRADGTLQATLGGWPLYRYSGDKTAGDTNGQTVGGVWFVSAPDGTKAGVTASASPTQ</sequence>
<reference evidence="2 3" key="1">
    <citation type="submission" date="2019-04" db="EMBL/GenBank/DDBJ databases">
        <title>Streptomyces oryziradicis sp. nov., a novel actinomycete isolated from rhizosphere soil of rice (Oryza sativa L.).</title>
        <authorList>
            <person name="Li C."/>
        </authorList>
    </citation>
    <scope>NUCLEOTIDE SEQUENCE [LARGE SCALE GENOMIC DNA]</scope>
    <source>
        <strain evidence="2 3">NEAU-C40</strain>
    </source>
</reference>
<comment type="caution">
    <text evidence="2">The sequence shown here is derived from an EMBL/GenBank/DDBJ whole genome shotgun (WGS) entry which is preliminary data.</text>
</comment>
<evidence type="ECO:0000313" key="2">
    <source>
        <dbReference type="EMBL" id="TKA10205.1"/>
    </source>
</evidence>
<evidence type="ECO:0000313" key="3">
    <source>
        <dbReference type="Proteomes" id="UP000305778"/>
    </source>
</evidence>
<keyword evidence="3" id="KW-1185">Reference proteome</keyword>
<dbReference type="GO" id="GO:0043448">
    <property type="term" value="P:alkane catabolic process"/>
    <property type="evidence" value="ECO:0007669"/>
    <property type="project" value="TreeGrafter"/>
</dbReference>
<evidence type="ECO:0000256" key="1">
    <source>
        <dbReference type="SAM" id="SignalP"/>
    </source>
</evidence>
<dbReference type="PANTHER" id="PTHR39335">
    <property type="entry name" value="BLL4220 PROTEIN"/>
    <property type="match status" value="1"/>
</dbReference>
<proteinExistence type="predicted"/>
<dbReference type="InterPro" id="IPR005297">
    <property type="entry name" value="Lipoprotein_repeat"/>
</dbReference>
<feature type="signal peptide" evidence="1">
    <location>
        <begin position="1"/>
        <end position="27"/>
    </location>
</feature>
<dbReference type="PANTHER" id="PTHR39335:SF1">
    <property type="entry name" value="BLL4220 PROTEIN"/>
    <property type="match status" value="1"/>
</dbReference>
<dbReference type="OrthoDB" id="597632at2"/>
<evidence type="ECO:0008006" key="4">
    <source>
        <dbReference type="Google" id="ProtNLM"/>
    </source>
</evidence>